<dbReference type="RefSeq" id="WP_104248867.1">
    <property type="nucleotide sequence ID" value="NZ_PSUD01000011.1"/>
</dbReference>
<dbReference type="Proteomes" id="UP000239698">
    <property type="component" value="Unassembled WGS sequence"/>
</dbReference>
<evidence type="ECO:0000313" key="4">
    <source>
        <dbReference type="Proteomes" id="UP000237881"/>
    </source>
</evidence>
<dbReference type="Proteomes" id="UP000237881">
    <property type="component" value="Unassembled WGS sequence"/>
</dbReference>
<protein>
    <recommendedName>
        <fullName evidence="6">DUF11 domain-containing protein</fullName>
    </recommendedName>
</protein>
<gene>
    <name evidence="2" type="ORF">C5C04_06320</name>
    <name evidence="3" type="ORF">C5C40_06235</name>
</gene>
<evidence type="ECO:0000313" key="3">
    <source>
        <dbReference type="EMBL" id="PPH77785.1"/>
    </source>
</evidence>
<name>A0ABD6W9X1_RATRA</name>
<feature type="region of interest" description="Disordered" evidence="1">
    <location>
        <begin position="199"/>
        <end position="222"/>
    </location>
</feature>
<organism evidence="2 4">
    <name type="scientific">Rathayibacter rathayi</name>
    <name type="common">Corynebacterium rathayi</name>
    <dbReference type="NCBI Taxonomy" id="33887"/>
    <lineage>
        <taxon>Bacteria</taxon>
        <taxon>Bacillati</taxon>
        <taxon>Actinomycetota</taxon>
        <taxon>Actinomycetes</taxon>
        <taxon>Micrococcales</taxon>
        <taxon>Microbacteriaceae</taxon>
        <taxon>Rathayibacter</taxon>
    </lineage>
</organism>
<dbReference type="AlphaFoldDB" id="A0ABD6W9X1"/>
<dbReference type="EMBL" id="PSUL01000010">
    <property type="protein sequence ID" value="PPF14568.1"/>
    <property type="molecule type" value="Genomic_DNA"/>
</dbReference>
<evidence type="ECO:0008006" key="6">
    <source>
        <dbReference type="Google" id="ProtNLM"/>
    </source>
</evidence>
<evidence type="ECO:0000313" key="5">
    <source>
        <dbReference type="Proteomes" id="UP000239698"/>
    </source>
</evidence>
<comment type="caution">
    <text evidence="2">The sequence shown here is derived from an EMBL/GenBank/DDBJ whole genome shotgun (WGS) entry which is preliminary data.</text>
</comment>
<evidence type="ECO:0000256" key="1">
    <source>
        <dbReference type="SAM" id="MobiDB-lite"/>
    </source>
</evidence>
<accession>A0ABD6W9X1</accession>
<dbReference type="EMBL" id="PSVT01000009">
    <property type="protein sequence ID" value="PPH77785.1"/>
    <property type="molecule type" value="Genomic_DNA"/>
</dbReference>
<sequence>MTYDHTGPTKDLVLGGEWKIDDASPVGPVRRTLVSAAVWTVPALGVAIATPAAAASGGNGTAAKTKKSDLRNTYTAWNAQGGQKDVPADSTFAADNGLFVHAKVINDGPDTVTGITAALELPHYSNQMNRGRAHYPVARNGWEYYTDYAKGTDKWVFTFIKRTLTLAPGERSEVAIDFWTIPDAGRTAKDIHPYVAFQTTDGEETNQQNNGKSTDNGYNVRT</sequence>
<keyword evidence="5" id="KW-1185">Reference proteome</keyword>
<proteinExistence type="predicted"/>
<reference evidence="4 5" key="1">
    <citation type="submission" date="2018-02" db="EMBL/GenBank/DDBJ databases">
        <title>Bacteriophage NCPPB3778 and a type I-E CRISPR drive the evolution of the US Biological Select Agent, Rathayibacter toxicus.</title>
        <authorList>
            <person name="Davis E.W.II."/>
            <person name="Tabima J.F."/>
            <person name="Weisberg A.J."/>
            <person name="Lopes L.D."/>
            <person name="Wiseman M.S."/>
            <person name="Wiseman M.S."/>
            <person name="Pupko T."/>
            <person name="Belcher M.S."/>
            <person name="Sechler A.J."/>
            <person name="Tancos M.A."/>
            <person name="Schroeder B.K."/>
            <person name="Murray T.D."/>
            <person name="Luster D.G."/>
            <person name="Schneider W.L."/>
            <person name="Rogers E."/>
            <person name="Andreote F.D."/>
            <person name="Grunwald N.J."/>
            <person name="Putnam M.L."/>
            <person name="Chang J.H."/>
        </authorList>
    </citation>
    <scope>NUCLEOTIDE SEQUENCE [LARGE SCALE GENOMIC DNA]</scope>
    <source>
        <strain evidence="3 5">AY1D6</strain>
        <strain evidence="2 4">AY1I9</strain>
    </source>
</reference>
<evidence type="ECO:0000313" key="2">
    <source>
        <dbReference type="EMBL" id="PPF14568.1"/>
    </source>
</evidence>